<protein>
    <submittedName>
        <fullName evidence="2">Putative toxin-antitoxin system toxin component, PIN family</fullName>
    </submittedName>
</protein>
<dbReference type="InterPro" id="IPR002850">
    <property type="entry name" value="PIN_toxin-like"/>
</dbReference>
<dbReference type="InterPro" id="IPR002716">
    <property type="entry name" value="PIN_dom"/>
</dbReference>
<dbReference type="NCBIfam" id="TIGR00305">
    <property type="entry name" value="putative toxin-antitoxin system toxin component, PIN family"/>
    <property type="match status" value="1"/>
</dbReference>
<feature type="domain" description="PIN" evidence="1">
    <location>
        <begin position="1"/>
        <end position="111"/>
    </location>
</feature>
<reference evidence="3" key="1">
    <citation type="submission" date="2017-09" db="EMBL/GenBank/DDBJ databases">
        <title>Depth-based differentiation of microbial function through sediment-hosted aquifers and enrichment of novel symbionts in the deep terrestrial subsurface.</title>
        <authorList>
            <person name="Probst A.J."/>
            <person name="Ladd B."/>
            <person name="Jarett J.K."/>
            <person name="Geller-Mcgrath D.E."/>
            <person name="Sieber C.M.K."/>
            <person name="Emerson J.B."/>
            <person name="Anantharaman K."/>
            <person name="Thomas B.C."/>
            <person name="Malmstrom R."/>
            <person name="Stieglmeier M."/>
            <person name="Klingl A."/>
            <person name="Woyke T."/>
            <person name="Ryan C.M."/>
            <person name="Banfield J.F."/>
        </authorList>
    </citation>
    <scope>NUCLEOTIDE SEQUENCE [LARGE SCALE GENOMIC DNA]</scope>
</reference>
<proteinExistence type="predicted"/>
<evidence type="ECO:0000259" key="1">
    <source>
        <dbReference type="SMART" id="SM00670"/>
    </source>
</evidence>
<dbReference type="Gene3D" id="3.40.50.1010">
    <property type="entry name" value="5'-nuclease"/>
    <property type="match status" value="1"/>
</dbReference>
<accession>A0A2M7GXY8</accession>
<dbReference type="Pfam" id="PF13470">
    <property type="entry name" value="PIN_3"/>
    <property type="match status" value="1"/>
</dbReference>
<dbReference type="EMBL" id="PFFY01000236">
    <property type="protein sequence ID" value="PIW32892.1"/>
    <property type="molecule type" value="Genomic_DNA"/>
</dbReference>
<dbReference type="PANTHER" id="PTHR34610:SF3">
    <property type="entry name" value="SSL7007 PROTEIN"/>
    <property type="match status" value="1"/>
</dbReference>
<dbReference type="Proteomes" id="UP000230025">
    <property type="component" value="Unassembled WGS sequence"/>
</dbReference>
<dbReference type="PANTHER" id="PTHR34610">
    <property type="entry name" value="SSL7007 PROTEIN"/>
    <property type="match status" value="1"/>
</dbReference>
<evidence type="ECO:0000313" key="2">
    <source>
        <dbReference type="EMBL" id="PIW32892.1"/>
    </source>
</evidence>
<dbReference type="SUPFAM" id="SSF88723">
    <property type="entry name" value="PIN domain-like"/>
    <property type="match status" value="1"/>
</dbReference>
<dbReference type="AlphaFoldDB" id="A0A2M7GXY8"/>
<evidence type="ECO:0000313" key="3">
    <source>
        <dbReference type="Proteomes" id="UP000230025"/>
    </source>
</evidence>
<dbReference type="SMART" id="SM00670">
    <property type="entry name" value="PINc"/>
    <property type="match status" value="1"/>
</dbReference>
<name>A0A2M7GXY8_9BACT</name>
<organism evidence="2 3">
    <name type="scientific">bacterium (Candidatus Ratteibacteria) CG15_BIG_FIL_POST_REV_8_21_14_020_41_12</name>
    <dbReference type="NCBI Taxonomy" id="2014291"/>
    <lineage>
        <taxon>Bacteria</taxon>
        <taxon>Candidatus Ratteibacteria</taxon>
    </lineage>
</organism>
<sequence length="133" mass="15289">MKIVFDTNVLIAAFISHGVCSELFEHCIRCHKIIASKFILTEFSDKLISKFKFSKYEVSKATQLLLSRIVIMTPLNLERTVCRDPKDNFILGTALKGKCRCIISGNKDLLILKKYKGIDIISPQNFWNYEERA</sequence>
<gene>
    <name evidence="2" type="ORF">COW28_05060</name>
</gene>
<comment type="caution">
    <text evidence="2">The sequence shown here is derived from an EMBL/GenBank/DDBJ whole genome shotgun (WGS) entry which is preliminary data.</text>
</comment>
<dbReference type="InterPro" id="IPR029060">
    <property type="entry name" value="PIN-like_dom_sf"/>
</dbReference>